<dbReference type="EC" id="3.1.-.-" evidence="2"/>
<dbReference type="InterPro" id="IPR011604">
    <property type="entry name" value="PDDEXK-like_dom_sf"/>
</dbReference>
<keyword evidence="2" id="KW-0547">Nucleotide-binding</keyword>
<dbReference type="Pfam" id="PF12705">
    <property type="entry name" value="PDDEXK_1"/>
    <property type="match status" value="1"/>
</dbReference>
<dbReference type="SUPFAM" id="SSF52980">
    <property type="entry name" value="Restriction endonuclease-like"/>
    <property type="match status" value="1"/>
</dbReference>
<organism evidence="2 3">
    <name type="scientific">Haloferula luteola</name>
    <dbReference type="NCBI Taxonomy" id="595692"/>
    <lineage>
        <taxon>Bacteria</taxon>
        <taxon>Pseudomonadati</taxon>
        <taxon>Verrucomicrobiota</taxon>
        <taxon>Verrucomicrobiia</taxon>
        <taxon>Verrucomicrobiales</taxon>
        <taxon>Verrucomicrobiaceae</taxon>
        <taxon>Haloferula</taxon>
    </lineage>
</organism>
<dbReference type="GO" id="GO:0003678">
    <property type="term" value="F:DNA helicase activity"/>
    <property type="evidence" value="ECO:0007669"/>
    <property type="project" value="UniProtKB-EC"/>
</dbReference>
<dbReference type="GO" id="GO:0016787">
    <property type="term" value="F:hydrolase activity"/>
    <property type="evidence" value="ECO:0007669"/>
    <property type="project" value="UniProtKB-KW"/>
</dbReference>
<keyword evidence="3" id="KW-1185">Reference proteome</keyword>
<dbReference type="EC" id="3.6.4.12" evidence="2"/>
<keyword evidence="2" id="KW-0378">Hydrolase</keyword>
<comment type="caution">
    <text evidence="2">The sequence shown here is derived from an EMBL/GenBank/DDBJ whole genome shotgun (WGS) entry which is preliminary data.</text>
</comment>
<dbReference type="InterPro" id="IPR038726">
    <property type="entry name" value="PDDEXK_AddAB-type"/>
</dbReference>
<feature type="domain" description="PD-(D/E)XK endonuclease-like" evidence="1">
    <location>
        <begin position="603"/>
        <end position="761"/>
    </location>
</feature>
<dbReference type="Proteomes" id="UP000557717">
    <property type="component" value="Unassembled WGS sequence"/>
</dbReference>
<dbReference type="RefSeq" id="WP_184015229.1">
    <property type="nucleotide sequence ID" value="NZ_JACHFD010000001.1"/>
</dbReference>
<evidence type="ECO:0000313" key="3">
    <source>
        <dbReference type="Proteomes" id="UP000557717"/>
    </source>
</evidence>
<keyword evidence="2" id="KW-0067">ATP-binding</keyword>
<gene>
    <name evidence="2" type="ORF">HNR46_000375</name>
</gene>
<dbReference type="Gene3D" id="3.90.320.10">
    <property type="match status" value="1"/>
</dbReference>
<dbReference type="AlphaFoldDB" id="A0A840V3B7"/>
<name>A0A840V3B7_9BACT</name>
<reference evidence="2 3" key="1">
    <citation type="submission" date="2020-08" db="EMBL/GenBank/DDBJ databases">
        <title>Genomic Encyclopedia of Type Strains, Phase IV (KMG-IV): sequencing the most valuable type-strain genomes for metagenomic binning, comparative biology and taxonomic classification.</title>
        <authorList>
            <person name="Goeker M."/>
        </authorList>
    </citation>
    <scope>NUCLEOTIDE SEQUENCE [LARGE SCALE GENOMIC DNA]</scope>
    <source>
        <strain evidence="2 3">YC6886</strain>
    </source>
</reference>
<keyword evidence="2" id="KW-0347">Helicase</keyword>
<accession>A0A840V3B7</accession>
<dbReference type="InterPro" id="IPR011335">
    <property type="entry name" value="Restrct_endonuc-II-like"/>
</dbReference>
<proteinExistence type="predicted"/>
<evidence type="ECO:0000313" key="2">
    <source>
        <dbReference type="EMBL" id="MBB5350154.1"/>
    </source>
</evidence>
<evidence type="ECO:0000259" key="1">
    <source>
        <dbReference type="Pfam" id="PF12705"/>
    </source>
</evidence>
<dbReference type="EMBL" id="JACHFD010000001">
    <property type="protein sequence ID" value="MBB5350154.1"/>
    <property type="molecule type" value="Genomic_DNA"/>
</dbReference>
<protein>
    <submittedName>
        <fullName evidence="2">ATP-dependent helicase/nuclease subunit B</fullName>
        <ecNumber evidence="2">3.1.-.-</ecNumber>
        <ecNumber evidence="2">3.6.4.12</ecNumber>
    </submittedName>
</protein>
<sequence>MDRRVFLGWDRPLLGRVVEWLWARREELPHWQVVVPTAQAGRRVREALAEKGACLAPRVVTPGQLLVPEGAVSRGVEVAAWVEALEGVDDWTPFEAVFREPPHEGEAPGWGLSLARSLVDLERSLRENTLAIPQAAKWMESSIEAERWRALAELSRRRDEVLRQWGGTGANRALAEAPKFSGKWIFAGVWDFPEALVQRMEVAEVTCLLAAPESEAALFDAWGRPLPEAWAKQTLDWPEVGGVHLTAHARHQAQRAVEQVAAARTKSDALTLGCADEETASELVRAFQVAGWQVHHPGAVTGSGARAWLKSWRRFVLKPEAAEAIDLLGFAATSALVGGQRAQRVEALSRLRDAWLVRDEVDVKRVAAMDARSAGLAELAEETLSRLLQWRGGFLRLSFPEAMANLMDRVDAAGEWGGLREAVDGISVVAERSHRPTSYWLDLVLGELTGQVAQVPEGRVVDVLGWFELLHADGEHLVMAGLNEGRVPSPSGANPWLSEGVRESLELGSEAQRGARDAFVLRAVMEARRESGRVDLLLAKSGGDGDALLPSRLLLAAEGEELARRVKGLFQGVEPPDAGVAFEVDWRWRPERREVRVKEGRQSLSVSAFKDYLACPFRFYLKHGLGMSRSEPERVEWNARDFGNVAHEILEAWGLDPEARELNKREALQAYFNEQVTTKLAERFGDRVPLAARMQAESLKQRLGWFARWQGAQHAEGWRVEAVEKKFEFELAGVTVRGTIDRIDRRGDEIRVLDYKTFAKLQGREVRTSHVSKVTAALRIPEHLEGVKATRVSMFSGQSKNPSEHLWRDLQVPLYAVALGEVSAMGYFVLGASEGECDGSWWGPFDEEQRESAVACATWVLEQVKAGVFWPPAKKTKYDDFEALAVGRPLEDLVMNPNDWRDGYPA</sequence>